<dbReference type="Proteomes" id="UP000837857">
    <property type="component" value="Chromosome 2"/>
</dbReference>
<evidence type="ECO:0000313" key="2">
    <source>
        <dbReference type="EMBL" id="CAH2050694.1"/>
    </source>
</evidence>
<accession>A0ABN8IGI9</accession>
<feature type="region of interest" description="Disordered" evidence="1">
    <location>
        <begin position="1"/>
        <end position="83"/>
    </location>
</feature>
<gene>
    <name evidence="2" type="ORF">IPOD504_LOCUS7612</name>
</gene>
<name>A0ABN8IGI9_9NEOP</name>
<organism evidence="2 3">
    <name type="scientific">Iphiclides podalirius</name>
    <name type="common">scarce swallowtail</name>
    <dbReference type="NCBI Taxonomy" id="110791"/>
    <lineage>
        <taxon>Eukaryota</taxon>
        <taxon>Metazoa</taxon>
        <taxon>Ecdysozoa</taxon>
        <taxon>Arthropoda</taxon>
        <taxon>Hexapoda</taxon>
        <taxon>Insecta</taxon>
        <taxon>Pterygota</taxon>
        <taxon>Neoptera</taxon>
        <taxon>Endopterygota</taxon>
        <taxon>Lepidoptera</taxon>
        <taxon>Glossata</taxon>
        <taxon>Ditrysia</taxon>
        <taxon>Papilionoidea</taxon>
        <taxon>Papilionidae</taxon>
        <taxon>Papilioninae</taxon>
        <taxon>Iphiclides</taxon>
    </lineage>
</organism>
<feature type="compositionally biased region" description="Basic and acidic residues" evidence="1">
    <location>
        <begin position="45"/>
        <end position="55"/>
    </location>
</feature>
<evidence type="ECO:0000313" key="3">
    <source>
        <dbReference type="Proteomes" id="UP000837857"/>
    </source>
</evidence>
<feature type="compositionally biased region" description="Polar residues" evidence="1">
    <location>
        <begin position="56"/>
        <end position="70"/>
    </location>
</feature>
<keyword evidence="3" id="KW-1185">Reference proteome</keyword>
<reference evidence="2" key="1">
    <citation type="submission" date="2022-03" db="EMBL/GenBank/DDBJ databases">
        <authorList>
            <person name="Martin H S."/>
        </authorList>
    </citation>
    <scope>NUCLEOTIDE SEQUENCE</scope>
</reference>
<proteinExistence type="predicted"/>
<feature type="compositionally biased region" description="Basic and acidic residues" evidence="1">
    <location>
        <begin position="1"/>
        <end position="30"/>
    </location>
</feature>
<dbReference type="EMBL" id="OW152814">
    <property type="protein sequence ID" value="CAH2050694.1"/>
    <property type="molecule type" value="Genomic_DNA"/>
</dbReference>
<feature type="non-terminal residue" evidence="2">
    <location>
        <position position="1"/>
    </location>
</feature>
<evidence type="ECO:0000256" key="1">
    <source>
        <dbReference type="SAM" id="MobiDB-lite"/>
    </source>
</evidence>
<sequence length="105" mass="11766">MDHLEPESKLNDVRGSEQDEKIIKDSKSDREDNDDDIQFTDAENGEVKLSSEDSLTKVTNKDSVNITSDSKTLESADDDDKNKKVKFSDIDMGLGLNTLLSTKQR</sequence>
<protein>
    <submittedName>
        <fullName evidence="2">Uncharacterized protein</fullName>
    </submittedName>
</protein>